<evidence type="ECO:0000313" key="2">
    <source>
        <dbReference type="EMBL" id="MBT2161112.1"/>
    </source>
</evidence>
<comment type="caution">
    <text evidence="2">The sequence shown here is derived from an EMBL/GenBank/DDBJ whole genome shotgun (WGS) entry which is preliminary data.</text>
</comment>
<name>A0ABS5WCL7_9FLAO</name>
<evidence type="ECO:0000313" key="3">
    <source>
        <dbReference type="Proteomes" id="UP000740413"/>
    </source>
</evidence>
<feature type="transmembrane region" description="Helical" evidence="1">
    <location>
        <begin position="152"/>
        <end position="172"/>
    </location>
</feature>
<dbReference type="RefSeq" id="WP_214611272.1">
    <property type="nucleotide sequence ID" value="NZ_JACATN010000002.1"/>
</dbReference>
<dbReference type="InterPro" id="IPR022134">
    <property type="entry name" value="DUF3667"/>
</dbReference>
<gene>
    <name evidence="2" type="ORF">HW347_07530</name>
</gene>
<feature type="transmembrane region" description="Helical" evidence="1">
    <location>
        <begin position="192"/>
        <end position="221"/>
    </location>
</feature>
<dbReference type="Proteomes" id="UP000740413">
    <property type="component" value="Unassembled WGS sequence"/>
</dbReference>
<reference evidence="2 3" key="1">
    <citation type="submission" date="2020-06" db="EMBL/GenBank/DDBJ databases">
        <authorList>
            <person name="Isaeva M.P."/>
            <person name="Chernysheva N.Y."/>
        </authorList>
    </citation>
    <scope>NUCLEOTIDE SEQUENCE [LARGE SCALE GENOMIC DNA]</scope>
    <source>
        <strain evidence="2 3">KMM 6746</strain>
    </source>
</reference>
<dbReference type="EMBL" id="JACATN010000002">
    <property type="protein sequence ID" value="MBT2161112.1"/>
    <property type="molecule type" value="Genomic_DNA"/>
</dbReference>
<keyword evidence="1" id="KW-0812">Transmembrane</keyword>
<dbReference type="Pfam" id="PF12412">
    <property type="entry name" value="DUF3667"/>
    <property type="match status" value="1"/>
</dbReference>
<reference evidence="3" key="2">
    <citation type="submission" date="2023-07" db="EMBL/GenBank/DDBJ databases">
        <title>Zobellia barbeyronii sp. nov., a new marine flavobacterium, isolated from green and red algae.</title>
        <authorList>
            <person name="Nedashkovskaya O.I."/>
            <person name="Otstavnykh N."/>
            <person name="Zhukova N."/>
            <person name="Guzev K."/>
            <person name="Chausova V."/>
            <person name="Tekutyeva L."/>
            <person name="Mikhailov V."/>
            <person name="Isaeva M."/>
        </authorList>
    </citation>
    <scope>NUCLEOTIDE SEQUENCE [LARGE SCALE GENOMIC DNA]</scope>
    <source>
        <strain evidence="3">KMM 6746</strain>
    </source>
</reference>
<proteinExistence type="predicted"/>
<feature type="transmembrane region" description="Helical" evidence="1">
    <location>
        <begin position="78"/>
        <end position="96"/>
    </location>
</feature>
<feature type="transmembrane region" description="Helical" evidence="1">
    <location>
        <begin position="242"/>
        <end position="266"/>
    </location>
</feature>
<protein>
    <submittedName>
        <fullName evidence="2">DUF3667 domain-containing protein</fullName>
    </submittedName>
</protein>
<keyword evidence="1" id="KW-1133">Transmembrane helix</keyword>
<organism evidence="2 3">
    <name type="scientific">Zobellia barbeyronii</name>
    <dbReference type="NCBI Taxonomy" id="2748009"/>
    <lineage>
        <taxon>Bacteria</taxon>
        <taxon>Pseudomonadati</taxon>
        <taxon>Bacteroidota</taxon>
        <taxon>Flavobacteriia</taxon>
        <taxon>Flavobacteriales</taxon>
        <taxon>Flavobacteriaceae</taxon>
        <taxon>Zobellia</taxon>
    </lineage>
</organism>
<sequence>MANCKNCNSTISEEDNYCNECGAKIIKERITLKSLFSHLLVALGWDSNFVVTLRYLIYKPQVVIQEYINGTRKKFANPFSLLAIITAISVFTFSQYSEQYKLMSKNLGTEQIEKSETLAPTIDKSNIKEAPIFGYKNQDEFSDSINVFSLKYYNLMVFFFLPFYTLIARIVFGNPYNFGEHLVTNIYLQSILSFLGLLSFILSLTISVNLFFSFIMLLPILYYSYTYKKLYQLTFGQLLLRIFKFVGVLLLLFLIPVLIGFFWGYITK</sequence>
<evidence type="ECO:0000256" key="1">
    <source>
        <dbReference type="SAM" id="Phobius"/>
    </source>
</evidence>
<keyword evidence="3" id="KW-1185">Reference proteome</keyword>
<accession>A0ABS5WCL7</accession>
<keyword evidence="1" id="KW-0472">Membrane</keyword>